<dbReference type="Pfam" id="PF00106">
    <property type="entry name" value="adh_short"/>
    <property type="match status" value="1"/>
</dbReference>
<dbReference type="RefSeq" id="WP_091580091.1">
    <property type="nucleotide sequence ID" value="NZ_FMXM01000010.1"/>
</dbReference>
<proteinExistence type="predicted"/>
<dbReference type="SUPFAM" id="SSF51735">
    <property type="entry name" value="NAD(P)-binding Rossmann-fold domains"/>
    <property type="match status" value="1"/>
</dbReference>
<organism evidence="1 2">
    <name type="scientific">Mesorhizobium qingshengii</name>
    <dbReference type="NCBI Taxonomy" id="1165689"/>
    <lineage>
        <taxon>Bacteria</taxon>
        <taxon>Pseudomonadati</taxon>
        <taxon>Pseudomonadota</taxon>
        <taxon>Alphaproteobacteria</taxon>
        <taxon>Hyphomicrobiales</taxon>
        <taxon>Phyllobacteriaceae</taxon>
        <taxon>Mesorhizobium</taxon>
    </lineage>
</organism>
<dbReference type="InterPro" id="IPR002347">
    <property type="entry name" value="SDR_fam"/>
</dbReference>
<dbReference type="AlphaFoldDB" id="A0A1G5YP21"/>
<dbReference type="PRINTS" id="PR00081">
    <property type="entry name" value="GDHRDH"/>
</dbReference>
<gene>
    <name evidence="1" type="ORF">SAMN02927914_03570</name>
</gene>
<dbReference type="Gene3D" id="3.40.50.720">
    <property type="entry name" value="NAD(P)-binding Rossmann-like Domain"/>
    <property type="match status" value="1"/>
</dbReference>
<evidence type="ECO:0000313" key="2">
    <source>
        <dbReference type="Proteomes" id="UP000198588"/>
    </source>
</evidence>
<sequence>MTDREVAIVVGAGPGLGNALVRRFAEAGMSVAAVSRKGSTPEAPEYRDLVHGYACDATIGDQVTAMFAQVTKDLGQPDLVAFNVGTWDRAGILDISDKLFEEAWRTGCFGGFLVGRAATASMLPFGRGTIIFTGATGSIRGGAGFAAFAVPKFGLRALAQSMARELGPKGVHVAHVIIDGMINEDGEAGSGDGMAPTAISEAYYQLHRQQRSAWTHELDLRPAGEKF</sequence>
<dbReference type="InterPro" id="IPR036291">
    <property type="entry name" value="NAD(P)-bd_dom_sf"/>
</dbReference>
<accession>A0A1G5YP21</accession>
<dbReference type="PANTHER" id="PTHR43431">
    <property type="entry name" value="OXIDOREDUCTASE, SHORT CHAIN DEHYDROGENASE/REDUCTASE FAMILY (AFU_ORTHOLOGUE AFUA_5G14000)"/>
    <property type="match status" value="1"/>
</dbReference>
<dbReference type="EMBL" id="FMXM01000010">
    <property type="protein sequence ID" value="SDA84381.1"/>
    <property type="molecule type" value="Genomic_DNA"/>
</dbReference>
<evidence type="ECO:0000313" key="1">
    <source>
        <dbReference type="EMBL" id="SDA84381.1"/>
    </source>
</evidence>
<dbReference type="Proteomes" id="UP000198588">
    <property type="component" value="Unassembled WGS sequence"/>
</dbReference>
<name>A0A1G5YP21_9HYPH</name>
<reference evidence="1 2" key="1">
    <citation type="submission" date="2016-10" db="EMBL/GenBank/DDBJ databases">
        <authorList>
            <person name="de Groot N.N."/>
        </authorList>
    </citation>
    <scope>NUCLEOTIDE SEQUENCE [LARGE SCALE GENOMIC DNA]</scope>
    <source>
        <strain evidence="1 2">CGMCC 1.12097</strain>
    </source>
</reference>
<dbReference type="OrthoDB" id="5513072at2"/>
<dbReference type="STRING" id="1165689.SAMN02927914_03570"/>
<dbReference type="PANTHER" id="PTHR43431:SF7">
    <property type="entry name" value="OXIDOREDUCTASE, SHORT CHAIN DEHYDROGENASE_REDUCTASE FAMILY (AFU_ORTHOLOGUE AFUA_5G14000)"/>
    <property type="match status" value="1"/>
</dbReference>
<protein>
    <submittedName>
        <fullName evidence="1">NAD(P)-dependent dehydrogenase, short-chain alcohol dehydrogenase family</fullName>
    </submittedName>
</protein>